<organism evidence="1 2">
    <name type="scientific">Craurococcus roseus</name>
    <dbReference type="NCBI Taxonomy" id="77585"/>
    <lineage>
        <taxon>Bacteria</taxon>
        <taxon>Pseudomonadati</taxon>
        <taxon>Pseudomonadota</taxon>
        <taxon>Alphaproteobacteria</taxon>
        <taxon>Acetobacterales</taxon>
        <taxon>Acetobacteraceae</taxon>
        <taxon>Craurococcus</taxon>
    </lineage>
</organism>
<proteinExistence type="predicted"/>
<dbReference type="EMBL" id="BAAAFZ010000024">
    <property type="protein sequence ID" value="GAA0581623.1"/>
    <property type="molecule type" value="Genomic_DNA"/>
</dbReference>
<evidence type="ECO:0000313" key="2">
    <source>
        <dbReference type="Proteomes" id="UP001501588"/>
    </source>
</evidence>
<protein>
    <recommendedName>
        <fullName evidence="3">Cysteine-rich domain-containing protein</fullName>
    </recommendedName>
</protein>
<accession>A0ABP3Q6A6</accession>
<dbReference type="RefSeq" id="WP_343895134.1">
    <property type="nucleotide sequence ID" value="NZ_BAAAFZ010000024.1"/>
</dbReference>
<reference evidence="2" key="1">
    <citation type="journal article" date="2019" name="Int. J. Syst. Evol. Microbiol.">
        <title>The Global Catalogue of Microorganisms (GCM) 10K type strain sequencing project: providing services to taxonomists for standard genome sequencing and annotation.</title>
        <authorList>
            <consortium name="The Broad Institute Genomics Platform"/>
            <consortium name="The Broad Institute Genome Sequencing Center for Infectious Disease"/>
            <person name="Wu L."/>
            <person name="Ma J."/>
        </authorList>
    </citation>
    <scope>NUCLEOTIDE SEQUENCE [LARGE SCALE GENOMIC DNA]</scope>
    <source>
        <strain evidence="2">JCM 9933</strain>
    </source>
</reference>
<comment type="caution">
    <text evidence="1">The sequence shown here is derived from an EMBL/GenBank/DDBJ whole genome shotgun (WGS) entry which is preliminary data.</text>
</comment>
<dbReference type="Proteomes" id="UP001501588">
    <property type="component" value="Unassembled WGS sequence"/>
</dbReference>
<name>A0ABP3Q6A6_9PROT</name>
<evidence type="ECO:0008006" key="3">
    <source>
        <dbReference type="Google" id="ProtNLM"/>
    </source>
</evidence>
<evidence type="ECO:0000313" key="1">
    <source>
        <dbReference type="EMBL" id="GAA0581623.1"/>
    </source>
</evidence>
<sequence>MLFVSNAAIINQHPRRSLAEMEEHGVDIVAGSPEQCCAFLSKDVGRWNRVVRVTDMSLDG</sequence>
<gene>
    <name evidence="1" type="ORF">GCM10009416_20110</name>
</gene>
<keyword evidence="2" id="KW-1185">Reference proteome</keyword>